<dbReference type="eggNOG" id="ENOG502RMUE">
    <property type="taxonomic scope" value="Eukaryota"/>
</dbReference>
<dbReference type="OrthoDB" id="6161812at2759"/>
<protein>
    <submittedName>
        <fullName evidence="1">Uncharacterized protein</fullName>
    </submittedName>
</protein>
<dbReference type="SUPFAM" id="SSF52540">
    <property type="entry name" value="P-loop containing nucleoside triphosphate hydrolases"/>
    <property type="match status" value="1"/>
</dbReference>
<dbReference type="Gene3D" id="3.40.50.300">
    <property type="entry name" value="P-loop containing nucleotide triphosphate hydrolases"/>
    <property type="match status" value="1"/>
</dbReference>
<dbReference type="AlphaFoldDB" id="S7ZBW4"/>
<keyword evidence="2" id="KW-1185">Reference proteome</keyword>
<gene>
    <name evidence="1" type="ORF">PDE_01122</name>
</gene>
<sequence>MNAIVGVVFLSTPHRYSDKTTNLMRFRDVLEATTGRNLKIPNAHIEQEGAILLDLADRFEGISFRTPLLSAYKLRESKNSSITLLQKYQQLVNREAYSTNAPMETVISLNLQHQDTCLFTKSVGSEGVPELSKFIYETLQSAVHLVALRLEEQEYKYATISAYSPTIIDQLEPTEWPSNKATEGTSLSGFELIYPTAPNTEIGRPLHLPCFLLNTHSANEDFCGREDILKRLAAELLPSKNIVIASGTGLRQFALCGFRGIRKTEIAREFSRRHKASFNTIFWVIADKIAKLDHYYQEISLVLGLEDPSEYKSQVVSREIVKGWLSNPRKYLSGSDEFVQPG</sequence>
<dbReference type="STRING" id="933388.S7ZBW4"/>
<reference evidence="1 2" key="1">
    <citation type="journal article" date="2013" name="PLoS ONE">
        <title>Genomic and secretomic analyses reveal unique features of the lignocellulolytic enzyme system of Penicillium decumbens.</title>
        <authorList>
            <person name="Liu G."/>
            <person name="Zhang L."/>
            <person name="Wei X."/>
            <person name="Zou G."/>
            <person name="Qin Y."/>
            <person name="Ma L."/>
            <person name="Li J."/>
            <person name="Zheng H."/>
            <person name="Wang S."/>
            <person name="Wang C."/>
            <person name="Xun L."/>
            <person name="Zhao G.-P."/>
            <person name="Zhou Z."/>
            <person name="Qu Y."/>
        </authorList>
    </citation>
    <scope>NUCLEOTIDE SEQUENCE [LARGE SCALE GENOMIC DNA]</scope>
    <source>
        <strain evidence="2">114-2 / CGMCC 5302</strain>
    </source>
</reference>
<evidence type="ECO:0000313" key="2">
    <source>
        <dbReference type="Proteomes" id="UP000019376"/>
    </source>
</evidence>
<organism evidence="1 2">
    <name type="scientific">Penicillium oxalicum (strain 114-2 / CGMCC 5302)</name>
    <name type="common">Penicillium decumbens</name>
    <dbReference type="NCBI Taxonomy" id="933388"/>
    <lineage>
        <taxon>Eukaryota</taxon>
        <taxon>Fungi</taxon>
        <taxon>Dikarya</taxon>
        <taxon>Ascomycota</taxon>
        <taxon>Pezizomycotina</taxon>
        <taxon>Eurotiomycetes</taxon>
        <taxon>Eurotiomycetidae</taxon>
        <taxon>Eurotiales</taxon>
        <taxon>Aspergillaceae</taxon>
        <taxon>Penicillium</taxon>
    </lineage>
</organism>
<dbReference type="HOGENOM" id="CLU_811590_0_0_1"/>
<accession>S7ZBW4</accession>
<dbReference type="Proteomes" id="UP000019376">
    <property type="component" value="Unassembled WGS sequence"/>
</dbReference>
<evidence type="ECO:0000313" key="1">
    <source>
        <dbReference type="EMBL" id="EPS26186.1"/>
    </source>
</evidence>
<dbReference type="InterPro" id="IPR027417">
    <property type="entry name" value="P-loop_NTPase"/>
</dbReference>
<name>S7ZBW4_PENO1</name>
<proteinExistence type="predicted"/>
<dbReference type="EMBL" id="KB644408">
    <property type="protein sequence ID" value="EPS26186.1"/>
    <property type="molecule type" value="Genomic_DNA"/>
</dbReference>
<dbReference type="PhylomeDB" id="S7ZBW4"/>